<evidence type="ECO:0000313" key="3">
    <source>
        <dbReference type="Proteomes" id="UP001177023"/>
    </source>
</evidence>
<dbReference type="Pfam" id="PF00646">
    <property type="entry name" value="F-box"/>
    <property type="match status" value="1"/>
</dbReference>
<name>A0AA36CXW0_9BILA</name>
<protein>
    <recommendedName>
        <fullName evidence="1">F-box domain-containing protein</fullName>
    </recommendedName>
</protein>
<feature type="non-terminal residue" evidence="2">
    <location>
        <position position="293"/>
    </location>
</feature>
<comment type="caution">
    <text evidence="2">The sequence shown here is derived from an EMBL/GenBank/DDBJ whole genome shotgun (WGS) entry which is preliminary data.</text>
</comment>
<gene>
    <name evidence="2" type="ORF">MSPICULIGERA_LOCUS15652</name>
</gene>
<evidence type="ECO:0000259" key="1">
    <source>
        <dbReference type="PROSITE" id="PS50181"/>
    </source>
</evidence>
<keyword evidence="3" id="KW-1185">Reference proteome</keyword>
<dbReference type="AlphaFoldDB" id="A0AA36CXW0"/>
<reference evidence="2" key="1">
    <citation type="submission" date="2023-06" db="EMBL/GenBank/DDBJ databases">
        <authorList>
            <person name="Delattre M."/>
        </authorList>
    </citation>
    <scope>NUCLEOTIDE SEQUENCE</scope>
    <source>
        <strain evidence="2">AF72</strain>
    </source>
</reference>
<accession>A0AA36CXW0</accession>
<dbReference type="Proteomes" id="UP001177023">
    <property type="component" value="Unassembled WGS sequence"/>
</dbReference>
<sequence>MPFDFGALPLENQFEILRYMDLQSFFKTAISSKSMLQLAQRCPNKRWKCDIMHRARKGDFEFWRHPSPGPLPNNYKAMQLLFHNSTVDGLNPDTLPHEEINIRCQRLWLNLNRSEPYDILPYLKRHKPLFGKYKWVSALRQFPPSRETLDFLNASTDAVSATLCAPLSAYIHLKVTGMILDAPMDSGESLAANTEVLIREWLRGERQISPLIELRSFDTELNPIHPVFFTRHPKLYVAKGDTTYYRVRRNDGKVMIARFSLSRWSISIAPPEYAKFWESPDNAEFYKFLFGAE</sequence>
<dbReference type="EMBL" id="CATQJA010002650">
    <property type="protein sequence ID" value="CAJ0577379.1"/>
    <property type="molecule type" value="Genomic_DNA"/>
</dbReference>
<organism evidence="2 3">
    <name type="scientific">Mesorhabditis spiculigera</name>
    <dbReference type="NCBI Taxonomy" id="96644"/>
    <lineage>
        <taxon>Eukaryota</taxon>
        <taxon>Metazoa</taxon>
        <taxon>Ecdysozoa</taxon>
        <taxon>Nematoda</taxon>
        <taxon>Chromadorea</taxon>
        <taxon>Rhabditida</taxon>
        <taxon>Rhabditina</taxon>
        <taxon>Rhabditomorpha</taxon>
        <taxon>Rhabditoidea</taxon>
        <taxon>Rhabditidae</taxon>
        <taxon>Mesorhabditinae</taxon>
        <taxon>Mesorhabditis</taxon>
    </lineage>
</organism>
<evidence type="ECO:0000313" key="2">
    <source>
        <dbReference type="EMBL" id="CAJ0577379.1"/>
    </source>
</evidence>
<proteinExistence type="predicted"/>
<dbReference type="PROSITE" id="PS50181">
    <property type="entry name" value="FBOX"/>
    <property type="match status" value="1"/>
</dbReference>
<feature type="domain" description="F-box" evidence="1">
    <location>
        <begin position="2"/>
        <end position="50"/>
    </location>
</feature>
<dbReference type="InterPro" id="IPR001810">
    <property type="entry name" value="F-box_dom"/>
</dbReference>